<keyword evidence="1" id="KW-0489">Methyltransferase</keyword>
<name>A0A9Q5W976_9CYAN</name>
<organism evidence="1 2">
    <name type="scientific">Cylindrospermopsis raciborskii CENA302</name>
    <dbReference type="NCBI Taxonomy" id="1170768"/>
    <lineage>
        <taxon>Bacteria</taxon>
        <taxon>Bacillati</taxon>
        <taxon>Cyanobacteriota</taxon>
        <taxon>Cyanophyceae</taxon>
        <taxon>Nostocales</taxon>
        <taxon>Aphanizomenonaceae</taxon>
        <taxon>Cylindrospermopsis</taxon>
    </lineage>
</organism>
<dbReference type="SUPFAM" id="SSF53335">
    <property type="entry name" value="S-adenosyl-L-methionine-dependent methyltransferases"/>
    <property type="match status" value="1"/>
</dbReference>
<evidence type="ECO:0000313" key="2">
    <source>
        <dbReference type="Proteomes" id="UP000190056"/>
    </source>
</evidence>
<dbReference type="Proteomes" id="UP000190056">
    <property type="component" value="Unassembled WGS sequence"/>
</dbReference>
<protein>
    <submittedName>
        <fullName evidence="1">SAM-dependent methyltransferase</fullName>
    </submittedName>
</protein>
<dbReference type="Gene3D" id="3.40.50.150">
    <property type="entry name" value="Vaccinia Virus protein VP39"/>
    <property type="match status" value="1"/>
</dbReference>
<dbReference type="EMBL" id="MTPU01000039">
    <property type="protein sequence ID" value="OPH09611.1"/>
    <property type="molecule type" value="Genomic_DNA"/>
</dbReference>
<dbReference type="AlphaFoldDB" id="A0A9Q5W976"/>
<comment type="caution">
    <text evidence="1">The sequence shown here is derived from an EMBL/GenBank/DDBJ whole genome shotgun (WGS) entry which is preliminary data.</text>
</comment>
<dbReference type="GO" id="GO:0008168">
    <property type="term" value="F:methyltransferase activity"/>
    <property type="evidence" value="ECO:0007669"/>
    <property type="project" value="UniProtKB-KW"/>
</dbReference>
<gene>
    <name evidence="1" type="ORF">CENA302_09870</name>
</gene>
<dbReference type="InterPro" id="IPR029063">
    <property type="entry name" value="SAM-dependent_MTases_sf"/>
</dbReference>
<sequence>MEKITATVYETVQPYQLVTDITHQAWKARDQEVWANNIQDLITPDAVILDAGCGLGRLLPRFWPAKKIVLVEPDRRRFLHASLVAQCLLNDNQELLEKLKDDGFWLTQEYNNLLAYTSPLNSEKVHLVNDVMQSPDIAQYGPFDLIVCSHIFEHISLDVIQESIAAFYNFLKPNGSLVIFACKSPVLYHIHAQKEFDHQHVLITRSEFAEICKNGLGAGLGVRYIPFELLETILDNPFNHRLQPIFLEEFKSKSALYQLPTTPLFTIKKWEAYHSQFYTHKTMEVGTYIEYQQIQARLYRPIKPIESVEEILELEQQVNQNETLKKLHLQEVYVLLRMEENTSE</sequence>
<reference evidence="1 2" key="1">
    <citation type="submission" date="2017-01" db="EMBL/GenBank/DDBJ databases">
        <authorList>
            <person name="Abreu V.A."/>
            <person name="Popin R.V."/>
            <person name="Rigonato J."/>
            <person name="Andreote A.P."/>
            <person name="Schaker P.C."/>
            <person name="Hoff-Risseti C."/>
            <person name="Alvarenga D.O."/>
            <person name="Varani A.M."/>
            <person name="Fiore M.F."/>
        </authorList>
    </citation>
    <scope>NUCLEOTIDE SEQUENCE [LARGE SCALE GENOMIC DNA]</scope>
    <source>
        <strain evidence="1 2">CENA302</strain>
    </source>
</reference>
<dbReference type="Pfam" id="PF13489">
    <property type="entry name" value="Methyltransf_23"/>
    <property type="match status" value="1"/>
</dbReference>
<accession>A0A9Q5W976</accession>
<dbReference type="GO" id="GO:0032259">
    <property type="term" value="P:methylation"/>
    <property type="evidence" value="ECO:0007669"/>
    <property type="project" value="UniProtKB-KW"/>
</dbReference>
<evidence type="ECO:0000313" key="1">
    <source>
        <dbReference type="EMBL" id="OPH09611.1"/>
    </source>
</evidence>
<dbReference type="RefSeq" id="WP_071248182.1">
    <property type="nucleotide sequence ID" value="NZ_MTPU01000039.1"/>
</dbReference>
<proteinExistence type="predicted"/>
<dbReference type="CDD" id="cd02440">
    <property type="entry name" value="AdoMet_MTases"/>
    <property type="match status" value="1"/>
</dbReference>
<keyword evidence="1" id="KW-0808">Transferase</keyword>